<keyword evidence="3" id="KW-0539">Nucleus</keyword>
<dbReference type="PANTHER" id="PTHR10015">
    <property type="entry name" value="HEAT SHOCK TRANSCRIPTION FACTOR"/>
    <property type="match status" value="1"/>
</dbReference>
<feature type="region of interest" description="Disordered" evidence="5">
    <location>
        <begin position="108"/>
        <end position="148"/>
    </location>
</feature>
<evidence type="ECO:0000313" key="7">
    <source>
        <dbReference type="EMBL" id="CAE0625769.1"/>
    </source>
</evidence>
<sequence>MVAAKHKAIRRGAPQAFPRKLYDLINVEPDSIISWSDLGDSFYLHDQPKFIADVLPRHFRHNHFSSFQRQLNLYGFKRVASGPEQGAYTHNLFHRSQPELLDSIKRTPQWSAAKERRKQLAMENKTAHDEDQPSDRSKRKTSYDAVESTPYPAIPEEFNESSRVKIVEPQYDLAYQGYPSHNPHHFDVGGLPPPMIQPTPIYQSYAHPYPSNIAGHPQPILPEPAPHANIMAPPVPPQPPQPSDGLILSKLQEEPEEDWALQEFTEFFSPSSADLKGAVQRRKADLSDPTSLLSKDSSSWADDYVKQEEAGPVPFHDDDNKENTTSSNGPEMEPLTPSLDELVIINNLCESVNSFDIRNFRKATLTRAISTSSDLGVTEIARCSSAADLCSTQSRRSEKDLSAFFRNRRC</sequence>
<dbReference type="Pfam" id="PF00447">
    <property type="entry name" value="HSF_DNA-bind"/>
    <property type="match status" value="1"/>
</dbReference>
<dbReference type="PRINTS" id="PR00056">
    <property type="entry name" value="HSFDOMAIN"/>
</dbReference>
<dbReference type="GO" id="GO:0003700">
    <property type="term" value="F:DNA-binding transcription factor activity"/>
    <property type="evidence" value="ECO:0007669"/>
    <property type="project" value="InterPro"/>
</dbReference>
<gene>
    <name evidence="7" type="ORF">HAKA00212_LOCUS4440</name>
</gene>
<accession>A0A6V1NV08</accession>
<dbReference type="PANTHER" id="PTHR10015:SF206">
    <property type="entry name" value="HSF-TYPE DNA-BINDING DOMAIN-CONTAINING PROTEIN"/>
    <property type="match status" value="1"/>
</dbReference>
<evidence type="ECO:0000256" key="5">
    <source>
        <dbReference type="SAM" id="MobiDB-lite"/>
    </source>
</evidence>
<feature type="compositionally biased region" description="Basic and acidic residues" evidence="5">
    <location>
        <begin position="303"/>
        <end position="322"/>
    </location>
</feature>
<evidence type="ECO:0000256" key="4">
    <source>
        <dbReference type="RuleBase" id="RU004020"/>
    </source>
</evidence>
<dbReference type="SMART" id="SM00415">
    <property type="entry name" value="HSF"/>
    <property type="match status" value="1"/>
</dbReference>
<evidence type="ECO:0000259" key="6">
    <source>
        <dbReference type="SMART" id="SM00415"/>
    </source>
</evidence>
<dbReference type="GO" id="GO:0005634">
    <property type="term" value="C:nucleus"/>
    <property type="evidence" value="ECO:0007669"/>
    <property type="project" value="UniProtKB-SubCell"/>
</dbReference>
<evidence type="ECO:0000256" key="2">
    <source>
        <dbReference type="ARBA" id="ARBA00023125"/>
    </source>
</evidence>
<dbReference type="EMBL" id="HBIU01010460">
    <property type="protein sequence ID" value="CAE0625769.1"/>
    <property type="molecule type" value="Transcribed_RNA"/>
</dbReference>
<name>A0A6V1NV08_HETAK</name>
<feature type="compositionally biased region" description="Polar residues" evidence="5">
    <location>
        <begin position="288"/>
        <end position="300"/>
    </location>
</feature>
<dbReference type="FunFam" id="1.10.10.10:FF:000479">
    <property type="entry name" value="Predicted protein"/>
    <property type="match status" value="1"/>
</dbReference>
<dbReference type="InterPro" id="IPR036388">
    <property type="entry name" value="WH-like_DNA-bd_sf"/>
</dbReference>
<protein>
    <recommendedName>
        <fullName evidence="6">HSF-type DNA-binding domain-containing protein</fullName>
    </recommendedName>
</protein>
<feature type="domain" description="HSF-type DNA-binding" evidence="6">
    <location>
        <begin position="13"/>
        <end position="107"/>
    </location>
</feature>
<evidence type="ECO:0000256" key="3">
    <source>
        <dbReference type="ARBA" id="ARBA00023242"/>
    </source>
</evidence>
<dbReference type="AlphaFoldDB" id="A0A6V1NV08"/>
<comment type="subcellular location">
    <subcellularLocation>
        <location evidence="1">Nucleus</location>
    </subcellularLocation>
</comment>
<organism evidence="7">
    <name type="scientific">Heterosigma akashiwo</name>
    <name type="common">Chromophytic alga</name>
    <name type="synonym">Heterosigma carterae</name>
    <dbReference type="NCBI Taxonomy" id="2829"/>
    <lineage>
        <taxon>Eukaryota</taxon>
        <taxon>Sar</taxon>
        <taxon>Stramenopiles</taxon>
        <taxon>Ochrophyta</taxon>
        <taxon>Raphidophyceae</taxon>
        <taxon>Chattonellales</taxon>
        <taxon>Chattonellaceae</taxon>
        <taxon>Heterosigma</taxon>
    </lineage>
</organism>
<dbReference type="Gene3D" id="1.10.10.10">
    <property type="entry name" value="Winged helix-like DNA-binding domain superfamily/Winged helix DNA-binding domain"/>
    <property type="match status" value="1"/>
</dbReference>
<evidence type="ECO:0000256" key="1">
    <source>
        <dbReference type="ARBA" id="ARBA00004123"/>
    </source>
</evidence>
<feature type="region of interest" description="Disordered" evidence="5">
    <location>
        <begin position="279"/>
        <end position="335"/>
    </location>
</feature>
<dbReference type="SUPFAM" id="SSF46785">
    <property type="entry name" value="Winged helix' DNA-binding domain"/>
    <property type="match status" value="1"/>
</dbReference>
<keyword evidence="2" id="KW-0238">DNA-binding</keyword>
<dbReference type="GO" id="GO:0043565">
    <property type="term" value="F:sequence-specific DNA binding"/>
    <property type="evidence" value="ECO:0007669"/>
    <property type="project" value="InterPro"/>
</dbReference>
<feature type="compositionally biased region" description="Basic and acidic residues" evidence="5">
    <location>
        <begin position="125"/>
        <end position="136"/>
    </location>
</feature>
<dbReference type="InterPro" id="IPR036390">
    <property type="entry name" value="WH_DNA-bd_sf"/>
</dbReference>
<reference evidence="7" key="1">
    <citation type="submission" date="2021-01" db="EMBL/GenBank/DDBJ databases">
        <authorList>
            <person name="Corre E."/>
            <person name="Pelletier E."/>
            <person name="Niang G."/>
            <person name="Scheremetjew M."/>
            <person name="Finn R."/>
            <person name="Kale V."/>
            <person name="Holt S."/>
            <person name="Cochrane G."/>
            <person name="Meng A."/>
            <person name="Brown T."/>
            <person name="Cohen L."/>
        </authorList>
    </citation>
    <scope>NUCLEOTIDE SEQUENCE</scope>
    <source>
        <strain evidence="7">CCMP3107</strain>
    </source>
</reference>
<comment type="similarity">
    <text evidence="4">Belongs to the HSF family.</text>
</comment>
<proteinExistence type="inferred from homology"/>
<dbReference type="InterPro" id="IPR000232">
    <property type="entry name" value="HSF_DNA-bd"/>
</dbReference>